<keyword evidence="3" id="KW-1185">Reference proteome</keyword>
<evidence type="ECO:0000313" key="2">
    <source>
        <dbReference type="EMBL" id="KZP17191.1"/>
    </source>
</evidence>
<evidence type="ECO:0000256" key="1">
    <source>
        <dbReference type="SAM" id="MobiDB-lite"/>
    </source>
</evidence>
<dbReference type="Proteomes" id="UP000076532">
    <property type="component" value="Unassembled WGS sequence"/>
</dbReference>
<feature type="compositionally biased region" description="Basic and acidic residues" evidence="1">
    <location>
        <begin position="95"/>
        <end position="110"/>
    </location>
</feature>
<gene>
    <name evidence="2" type="ORF">FIBSPDRAFT_1047011</name>
</gene>
<feature type="region of interest" description="Disordered" evidence="1">
    <location>
        <begin position="65"/>
        <end position="131"/>
    </location>
</feature>
<protein>
    <submittedName>
        <fullName evidence="2">Uncharacterized protein</fullName>
    </submittedName>
</protein>
<name>A0A166FUZ7_9AGAM</name>
<evidence type="ECO:0000313" key="3">
    <source>
        <dbReference type="Proteomes" id="UP000076532"/>
    </source>
</evidence>
<sequence>MSPQAAARRTRLSFIVLCYPGSLVGKAPAELGEEVFLESGLLLKKYRPICNIPLLGLGTRDVNADSRPPTHFQRHASRIQRPDASDPHCTLSTAPEHDSNHYLRHADSPYDSRQPTADSRPRHTGIAAEPDSNCYFTGTGSTCKFPPSISISPSTAVLPQRGPWAIAISEPGSTPGNILHLKLDRGPGTAPNRIGYLPLMTRSQSVLIPLRRCTLAWTHVLLAIRHSPFSPSRPPSAASVGDLRIAIAVALVSSGQPYLRCGATNHESRTTNHELPASAYAHC</sequence>
<reference evidence="2 3" key="1">
    <citation type="journal article" date="2016" name="Mol. Biol. Evol.">
        <title>Comparative Genomics of Early-Diverging Mushroom-Forming Fungi Provides Insights into the Origins of Lignocellulose Decay Capabilities.</title>
        <authorList>
            <person name="Nagy L.G."/>
            <person name="Riley R."/>
            <person name="Tritt A."/>
            <person name="Adam C."/>
            <person name="Daum C."/>
            <person name="Floudas D."/>
            <person name="Sun H."/>
            <person name="Yadav J.S."/>
            <person name="Pangilinan J."/>
            <person name="Larsson K.H."/>
            <person name="Matsuura K."/>
            <person name="Barry K."/>
            <person name="Labutti K."/>
            <person name="Kuo R."/>
            <person name="Ohm R.A."/>
            <person name="Bhattacharya S.S."/>
            <person name="Shirouzu T."/>
            <person name="Yoshinaga Y."/>
            <person name="Martin F.M."/>
            <person name="Grigoriev I.V."/>
            <person name="Hibbett D.S."/>
        </authorList>
    </citation>
    <scope>NUCLEOTIDE SEQUENCE [LARGE SCALE GENOMIC DNA]</scope>
    <source>
        <strain evidence="2 3">CBS 109695</strain>
    </source>
</reference>
<accession>A0A166FUZ7</accession>
<proteinExistence type="predicted"/>
<dbReference type="EMBL" id="KV417585">
    <property type="protein sequence ID" value="KZP17191.1"/>
    <property type="molecule type" value="Genomic_DNA"/>
</dbReference>
<dbReference type="AlphaFoldDB" id="A0A166FUZ7"/>
<organism evidence="2 3">
    <name type="scientific">Athelia psychrophila</name>
    <dbReference type="NCBI Taxonomy" id="1759441"/>
    <lineage>
        <taxon>Eukaryota</taxon>
        <taxon>Fungi</taxon>
        <taxon>Dikarya</taxon>
        <taxon>Basidiomycota</taxon>
        <taxon>Agaricomycotina</taxon>
        <taxon>Agaricomycetes</taxon>
        <taxon>Agaricomycetidae</taxon>
        <taxon>Atheliales</taxon>
        <taxon>Atheliaceae</taxon>
        <taxon>Athelia</taxon>
    </lineage>
</organism>